<organism evidence="2 3">
    <name type="scientific">Tenacibaculum tangerinum</name>
    <dbReference type="NCBI Taxonomy" id="3038772"/>
    <lineage>
        <taxon>Bacteria</taxon>
        <taxon>Pseudomonadati</taxon>
        <taxon>Bacteroidota</taxon>
        <taxon>Flavobacteriia</taxon>
        <taxon>Flavobacteriales</taxon>
        <taxon>Flavobacteriaceae</taxon>
        <taxon>Tenacibaculum</taxon>
    </lineage>
</organism>
<reference evidence="2 3" key="1">
    <citation type="submission" date="2023-04" db="EMBL/GenBank/DDBJ databases">
        <title>Tenacibaculum tangerinum sp. nov., isolated from sea tidal flat of South Korea.</title>
        <authorList>
            <person name="Lee S.H."/>
            <person name="Kim J.-J."/>
        </authorList>
    </citation>
    <scope>NUCLEOTIDE SEQUENCE [LARGE SCALE GENOMIC DNA]</scope>
    <source>
        <strain evidence="2 3">GRR-S3-23</strain>
    </source>
</reference>
<keyword evidence="3" id="KW-1185">Reference proteome</keyword>
<proteinExistence type="predicted"/>
<sequence>MKYIIFMKAHRIITTFFLFAITTTFAQLKIDAEIRPRTEYRHGFKTLFPDNATPALFVSQRTRLNTTYTIEKLNFFISLQDVRVWGDVPQLNTTDNSGLAVHQAWGEVFLTPEFSLKLGRQEVVYDDSRFFGNVAWAQQARSHDLAMFKYKENKFKMDLGLAFNQSAENLIGTNLTTPRTYKAMQYVWLHNDWNNFSGSFLFLNNGLQSDSGLKYSQTVGTHLTSKQKGFNLAANLYYQFGKDVLDRDLSAYLLGLEAMFKTSDKTKLGFGVELQSGNDYDIAADENNAFNPFYGTNHKFNGLMDYFYVGNHINSVGLLDLYVKGNLKFNPKSNLTAAVHNFSAAADINDTVSKQLGTEVDLVYSYTFTKEIGLKAGYSHMFASEGMEVLKNNFDGNTNNWAWAMVTIKPTLFTSKTK</sequence>
<name>A0ABY8L4C4_9FLAO</name>
<evidence type="ECO:0000313" key="3">
    <source>
        <dbReference type="Proteomes" id="UP001232001"/>
    </source>
</evidence>
<dbReference type="InterPro" id="IPR053728">
    <property type="entry name" value="Alginate_Permeability_Chnl"/>
</dbReference>
<dbReference type="EMBL" id="CP122539">
    <property type="protein sequence ID" value="WGH76116.1"/>
    <property type="molecule type" value="Genomic_DNA"/>
</dbReference>
<evidence type="ECO:0000259" key="1">
    <source>
        <dbReference type="Pfam" id="PF13372"/>
    </source>
</evidence>
<dbReference type="InterPro" id="IPR025388">
    <property type="entry name" value="Alginate_export_dom"/>
</dbReference>
<accession>A0ABY8L4C4</accession>
<protein>
    <submittedName>
        <fullName evidence="2">Alginate export family protein</fullName>
    </submittedName>
</protein>
<evidence type="ECO:0000313" key="2">
    <source>
        <dbReference type="EMBL" id="WGH76116.1"/>
    </source>
</evidence>
<feature type="domain" description="Alginate export" evidence="1">
    <location>
        <begin position="28"/>
        <end position="383"/>
    </location>
</feature>
<dbReference type="SUPFAM" id="SSF56935">
    <property type="entry name" value="Porins"/>
    <property type="match status" value="1"/>
</dbReference>
<dbReference type="Pfam" id="PF13372">
    <property type="entry name" value="Alginate_exp"/>
    <property type="match status" value="1"/>
</dbReference>
<gene>
    <name evidence="2" type="ORF">P8625_02820</name>
</gene>
<dbReference type="RefSeq" id="WP_279651986.1">
    <property type="nucleotide sequence ID" value="NZ_CP122539.1"/>
</dbReference>
<dbReference type="Gene3D" id="2.40.160.100">
    <property type="match status" value="1"/>
</dbReference>
<dbReference type="Proteomes" id="UP001232001">
    <property type="component" value="Chromosome"/>
</dbReference>